<comment type="similarity">
    <text evidence="2 7">Belongs to the periplasmic pilus chaperone family.</text>
</comment>
<evidence type="ECO:0000256" key="7">
    <source>
        <dbReference type="RuleBase" id="RU003918"/>
    </source>
</evidence>
<dbReference type="PANTHER" id="PTHR30251">
    <property type="entry name" value="PILUS ASSEMBLY CHAPERONE"/>
    <property type="match status" value="1"/>
</dbReference>
<dbReference type="AlphaFoldDB" id="D3H537"/>
<dbReference type="SUPFAM" id="SSF49584">
    <property type="entry name" value="Periplasmic chaperone C-domain"/>
    <property type="match status" value="1"/>
</dbReference>
<proteinExistence type="inferred from homology"/>
<dbReference type="Gene3D" id="2.60.40.10">
    <property type="entry name" value="Immunoglobulins"/>
    <property type="match status" value="2"/>
</dbReference>
<keyword evidence="3 8" id="KW-0732">Signal</keyword>
<dbReference type="GO" id="GO:0030288">
    <property type="term" value="C:outer membrane-bounded periplasmic space"/>
    <property type="evidence" value="ECO:0007669"/>
    <property type="project" value="InterPro"/>
</dbReference>
<feature type="domain" description="Pili assembly chaperone C-terminal" evidence="10">
    <location>
        <begin position="183"/>
        <end position="239"/>
    </location>
</feature>
<organism evidence="11 12">
    <name type="scientific">Escherichia coli O44:H18 (strain 042 / EAEC)</name>
    <dbReference type="NCBI Taxonomy" id="216592"/>
    <lineage>
        <taxon>Bacteria</taxon>
        <taxon>Pseudomonadati</taxon>
        <taxon>Pseudomonadota</taxon>
        <taxon>Gammaproteobacteria</taxon>
        <taxon>Enterobacterales</taxon>
        <taxon>Enterobacteriaceae</taxon>
        <taxon>Escherichia</taxon>
    </lineage>
</organism>
<keyword evidence="11" id="KW-0614">Plasmid</keyword>
<accession>D3H537</accession>
<evidence type="ECO:0000256" key="6">
    <source>
        <dbReference type="ARBA" id="ARBA00023319"/>
    </source>
</evidence>
<dbReference type="HOGENOM" id="CLU_070768_2_2_6"/>
<protein>
    <submittedName>
        <fullName evidence="11">Chaperone protein</fullName>
    </submittedName>
</protein>
<dbReference type="InterPro" id="IPR001829">
    <property type="entry name" value="Pili_assmbl_chaperone_bac"/>
</dbReference>
<gene>
    <name evidence="11" type="primary">aafD</name>
    <name evidence="11" type="ordered locus">EC042_pAA046</name>
</gene>
<dbReference type="InterPro" id="IPR018046">
    <property type="entry name" value="Pili_assmbl_chaperone_CS"/>
</dbReference>
<feature type="domain" description="Pili assembly chaperone N-terminal" evidence="9">
    <location>
        <begin position="31"/>
        <end position="156"/>
    </location>
</feature>
<dbReference type="InterPro" id="IPR016147">
    <property type="entry name" value="Pili_assmbl_chaperone_N"/>
</dbReference>
<dbReference type="PROSITE" id="PS00635">
    <property type="entry name" value="PILI_CHAPERONE"/>
    <property type="match status" value="1"/>
</dbReference>
<keyword evidence="5 7" id="KW-0143">Chaperone</keyword>
<dbReference type="Proteomes" id="UP000001407">
    <property type="component" value="Plasmid pAA"/>
</dbReference>
<dbReference type="PANTHER" id="PTHR30251:SF9">
    <property type="entry name" value="CHAPERONE PROTEIN CAF1M"/>
    <property type="match status" value="1"/>
</dbReference>
<feature type="signal peptide" evidence="8">
    <location>
        <begin position="1"/>
        <end position="22"/>
    </location>
</feature>
<evidence type="ECO:0000256" key="1">
    <source>
        <dbReference type="ARBA" id="ARBA00004418"/>
    </source>
</evidence>
<feature type="chain" id="PRO_5003045628" evidence="8">
    <location>
        <begin position="23"/>
        <end position="249"/>
    </location>
</feature>
<dbReference type="SUPFAM" id="SSF49354">
    <property type="entry name" value="PapD-like"/>
    <property type="match status" value="1"/>
</dbReference>
<dbReference type="PRINTS" id="PR00969">
    <property type="entry name" value="CHAPERONPILI"/>
</dbReference>
<dbReference type="InterPro" id="IPR008962">
    <property type="entry name" value="PapD-like_sf"/>
</dbReference>
<evidence type="ECO:0000313" key="12">
    <source>
        <dbReference type="Proteomes" id="UP000001407"/>
    </source>
</evidence>
<evidence type="ECO:0000256" key="3">
    <source>
        <dbReference type="ARBA" id="ARBA00022729"/>
    </source>
</evidence>
<evidence type="ECO:0000259" key="9">
    <source>
        <dbReference type="Pfam" id="PF00345"/>
    </source>
</evidence>
<dbReference type="KEGG" id="elo:EC042_pAA046"/>
<keyword evidence="4" id="KW-0574">Periplasm</keyword>
<dbReference type="EMBL" id="FN554767">
    <property type="protein sequence ID" value="CBG27798.1"/>
    <property type="molecule type" value="Genomic_DNA"/>
</dbReference>
<dbReference type="InterPro" id="IPR013783">
    <property type="entry name" value="Ig-like_fold"/>
</dbReference>
<evidence type="ECO:0000256" key="5">
    <source>
        <dbReference type="ARBA" id="ARBA00023186"/>
    </source>
</evidence>
<geneLocation type="plasmid" evidence="11 12">
    <name>pAA</name>
</geneLocation>
<dbReference type="PATRIC" id="fig|216592.3.peg.5142"/>
<keyword evidence="6" id="KW-0393">Immunoglobulin domain</keyword>
<dbReference type="Pfam" id="PF00345">
    <property type="entry name" value="PapD_N"/>
    <property type="match status" value="1"/>
</dbReference>
<dbReference type="GO" id="GO:0071555">
    <property type="term" value="P:cell wall organization"/>
    <property type="evidence" value="ECO:0007669"/>
    <property type="project" value="InterPro"/>
</dbReference>
<dbReference type="RefSeq" id="WP_014639428.1">
    <property type="nucleotide sequence ID" value="NC_017627.1"/>
</dbReference>
<sequence>MKIRRIRLVLILALVFFMNAQASENTRVFSLHLGATRVVYNQQSSGEALAVINDHNYPMLVQSEVLTEDKKESAPFVITPPLFRLDALQSSRLRVVRIGGTFPADRETLQWICVKGIPPKANDRWAENDSKNVLDNKVALNIHLSVTSCIKLFFRPLVVKGHPEDVAGEVRWQKIGDKLKGINPTPFYINLSELKFGGEEITERHYIAPFSSYEYLIPKTMNRNNIVQWKVVTDYGGISKQFEAKINKL</sequence>
<evidence type="ECO:0000256" key="8">
    <source>
        <dbReference type="SAM" id="SignalP"/>
    </source>
</evidence>
<evidence type="ECO:0000259" key="10">
    <source>
        <dbReference type="Pfam" id="PF02753"/>
    </source>
</evidence>
<name>D3H537_ECO44</name>
<dbReference type="InterPro" id="IPR036316">
    <property type="entry name" value="Pili_assmbl_chap_C_dom_sf"/>
</dbReference>
<dbReference type="InterPro" id="IPR016148">
    <property type="entry name" value="Pili_assmbl_chaperone_C"/>
</dbReference>
<dbReference type="Pfam" id="PF02753">
    <property type="entry name" value="PapD_C"/>
    <property type="match status" value="1"/>
</dbReference>
<reference evidence="11 12" key="1">
    <citation type="journal article" date="2010" name="PLoS ONE">
        <title>Complete genome sequence and comparative metabolic profiling of the prototypical enteroaggregative Escherichia coli strain 042.</title>
        <authorList>
            <person name="Chaudhuri R.R."/>
            <person name="Sebaihia M."/>
            <person name="Hobman J.L."/>
            <person name="Webber M.A."/>
            <person name="Leyton D.L."/>
            <person name="Goldberg M.D."/>
            <person name="Cunningham A.F."/>
            <person name="Scott-Tucker A."/>
            <person name="Ferguson P.R."/>
            <person name="Thomas C.M."/>
            <person name="Frankel G."/>
            <person name="Tang C.M."/>
            <person name="Dudley E.G."/>
            <person name="Roberts I.S."/>
            <person name="Rasko D.A."/>
            <person name="Pallen M.J."/>
            <person name="Parkhill J."/>
            <person name="Nataro J.P."/>
            <person name="Thomson N.R."/>
            <person name="Henderson I.R."/>
        </authorList>
    </citation>
    <scope>NUCLEOTIDE SEQUENCE [LARGE SCALE GENOMIC DNA]</scope>
    <source>
        <strain evidence="12">042 / EAEC</strain>
        <plasmid evidence="12">Plasmid pAA</plasmid>
    </source>
</reference>
<evidence type="ECO:0000313" key="11">
    <source>
        <dbReference type="EMBL" id="CBG27798.1"/>
    </source>
</evidence>
<comment type="subcellular location">
    <subcellularLocation>
        <location evidence="1 7">Periplasm</location>
    </subcellularLocation>
</comment>
<dbReference type="InterPro" id="IPR050643">
    <property type="entry name" value="Periplasmic_pilus_chap"/>
</dbReference>
<evidence type="ECO:0000256" key="2">
    <source>
        <dbReference type="ARBA" id="ARBA00007399"/>
    </source>
</evidence>
<evidence type="ECO:0000256" key="4">
    <source>
        <dbReference type="ARBA" id="ARBA00022764"/>
    </source>
</evidence>